<dbReference type="KEGG" id="mbai:MB901379_03762"/>
<reference evidence="3" key="1">
    <citation type="submission" date="2018-02" db="EMBL/GenBank/DDBJ databases">
        <authorList>
            <person name="Seth-Smith MB H."/>
            <person name="Seth-Smith H."/>
        </authorList>
    </citation>
    <scope>NUCLEOTIDE SEQUENCE [LARGE SCALE GENOMIC DNA]</scope>
</reference>
<dbReference type="InterPro" id="IPR037401">
    <property type="entry name" value="SnoaL-like"/>
</dbReference>
<accession>A0A447GIF1</accession>
<protein>
    <submittedName>
        <fullName evidence="2">RNA polymerase sigma-70 factor</fullName>
    </submittedName>
</protein>
<dbReference type="RefSeq" id="WP_158017893.1">
    <property type="nucleotide sequence ID" value="NZ_CBCSKE010000034.1"/>
</dbReference>
<evidence type="ECO:0000259" key="1">
    <source>
        <dbReference type="Pfam" id="PF12680"/>
    </source>
</evidence>
<dbReference type="Proteomes" id="UP000269998">
    <property type="component" value="Chromosome"/>
</dbReference>
<dbReference type="AlphaFoldDB" id="A0A447GIF1"/>
<dbReference type="Pfam" id="PF12680">
    <property type="entry name" value="SnoaL_2"/>
    <property type="match status" value="1"/>
</dbReference>
<keyword evidence="3" id="KW-1185">Reference proteome</keyword>
<dbReference type="Gene3D" id="3.10.450.50">
    <property type="match status" value="1"/>
</dbReference>
<sequence length="131" mass="14262">MTNDADVDLVRRVYAAFARGDLAEVKQCLAADVEQVVPGKHPLAGVFRGVDQVIGCLSATVSATAGTMEVTLEEVFSNADGQVIAVDRSRGSRNDKFMDQRVAILFTIADGRISRFREFYADPAAMESFWA</sequence>
<name>A0A447GIF1_9MYCO</name>
<dbReference type="EMBL" id="LR130759">
    <property type="protein sequence ID" value="VDM90169.1"/>
    <property type="molecule type" value="Genomic_DNA"/>
</dbReference>
<dbReference type="InterPro" id="IPR032710">
    <property type="entry name" value="NTF2-like_dom_sf"/>
</dbReference>
<dbReference type="SUPFAM" id="SSF54427">
    <property type="entry name" value="NTF2-like"/>
    <property type="match status" value="1"/>
</dbReference>
<proteinExistence type="predicted"/>
<evidence type="ECO:0000313" key="2">
    <source>
        <dbReference type="EMBL" id="VDM90169.1"/>
    </source>
</evidence>
<dbReference type="OrthoDB" id="5176305at2"/>
<gene>
    <name evidence="2" type="ORF">MB901379_03762</name>
</gene>
<organism evidence="2 3">
    <name type="scientific">Mycobacterium basiliense</name>
    <dbReference type="NCBI Taxonomy" id="2094119"/>
    <lineage>
        <taxon>Bacteria</taxon>
        <taxon>Bacillati</taxon>
        <taxon>Actinomycetota</taxon>
        <taxon>Actinomycetes</taxon>
        <taxon>Mycobacteriales</taxon>
        <taxon>Mycobacteriaceae</taxon>
        <taxon>Mycobacterium</taxon>
    </lineage>
</organism>
<feature type="domain" description="SnoaL-like" evidence="1">
    <location>
        <begin position="10"/>
        <end position="115"/>
    </location>
</feature>
<evidence type="ECO:0000313" key="3">
    <source>
        <dbReference type="Proteomes" id="UP000269998"/>
    </source>
</evidence>